<name>X0YTI1_9ZZZZ</name>
<dbReference type="GO" id="GO:0046654">
    <property type="term" value="P:tetrahydrofolate biosynthetic process"/>
    <property type="evidence" value="ECO:0007669"/>
    <property type="project" value="InterPro"/>
</dbReference>
<dbReference type="Gene3D" id="3.30.1130.10">
    <property type="match status" value="1"/>
</dbReference>
<comment type="pathway">
    <text evidence="1">Cofactor biosynthesis; 7,8-dihydroneopterin triphosphate biosynthesis; 7,8-dihydroneopterin triphosphate from GTP: step 1/1.</text>
</comment>
<dbReference type="InterPro" id="IPR020602">
    <property type="entry name" value="GTP_CycHdrlase_I_dom"/>
</dbReference>
<dbReference type="InterPro" id="IPR001474">
    <property type="entry name" value="GTP_CycHdrlase_I"/>
</dbReference>
<dbReference type="GO" id="GO:0005525">
    <property type="term" value="F:GTP binding"/>
    <property type="evidence" value="ECO:0007669"/>
    <property type="project" value="TreeGrafter"/>
</dbReference>
<reference evidence="5" key="1">
    <citation type="journal article" date="2014" name="Front. Microbiol.">
        <title>High frequency of phylogenetically diverse reductive dehalogenase-homologous genes in deep subseafloor sedimentary metagenomes.</title>
        <authorList>
            <person name="Kawai M."/>
            <person name="Futagami T."/>
            <person name="Toyoda A."/>
            <person name="Takaki Y."/>
            <person name="Nishi S."/>
            <person name="Hori S."/>
            <person name="Arai W."/>
            <person name="Tsubouchi T."/>
            <person name="Morono Y."/>
            <person name="Uchiyama I."/>
            <person name="Ito T."/>
            <person name="Fujiyama A."/>
            <person name="Inagaki F."/>
            <person name="Takami H."/>
        </authorList>
    </citation>
    <scope>NUCLEOTIDE SEQUENCE</scope>
    <source>
        <strain evidence="5">Expedition CK06-06</strain>
    </source>
</reference>
<dbReference type="GO" id="GO:0008270">
    <property type="term" value="F:zinc ion binding"/>
    <property type="evidence" value="ECO:0007669"/>
    <property type="project" value="TreeGrafter"/>
</dbReference>
<feature type="non-terminal residue" evidence="5">
    <location>
        <position position="1"/>
    </location>
</feature>
<dbReference type="EC" id="3.5.4.16" evidence="2"/>
<keyword evidence="3" id="KW-0378">Hydrolase</keyword>
<dbReference type="PANTHER" id="PTHR11109:SF7">
    <property type="entry name" value="GTP CYCLOHYDROLASE 1"/>
    <property type="match status" value="1"/>
</dbReference>
<dbReference type="PANTHER" id="PTHR11109">
    <property type="entry name" value="GTP CYCLOHYDROLASE I"/>
    <property type="match status" value="1"/>
</dbReference>
<dbReference type="EMBL" id="BARS01054787">
    <property type="protein sequence ID" value="GAG51653.1"/>
    <property type="molecule type" value="Genomic_DNA"/>
</dbReference>
<dbReference type="SUPFAM" id="SSF55620">
    <property type="entry name" value="Tetrahydrobiopterin biosynthesis enzymes-like"/>
    <property type="match status" value="1"/>
</dbReference>
<evidence type="ECO:0000313" key="5">
    <source>
        <dbReference type="EMBL" id="GAG51653.1"/>
    </source>
</evidence>
<evidence type="ECO:0000259" key="4">
    <source>
        <dbReference type="Pfam" id="PF01227"/>
    </source>
</evidence>
<gene>
    <name evidence="5" type="ORF">S01H1_81028</name>
</gene>
<feature type="domain" description="GTP cyclohydrolase I" evidence="4">
    <location>
        <begin position="2"/>
        <end position="62"/>
    </location>
</feature>
<protein>
    <recommendedName>
        <fullName evidence="2">GTP cyclohydrolase I</fullName>
        <ecNumber evidence="2">3.5.4.16</ecNumber>
    </recommendedName>
</protein>
<dbReference type="Pfam" id="PF01227">
    <property type="entry name" value="GTP_cyclohydroI"/>
    <property type="match status" value="1"/>
</dbReference>
<accession>X0YTI1</accession>
<evidence type="ECO:0000256" key="1">
    <source>
        <dbReference type="ARBA" id="ARBA00005080"/>
    </source>
</evidence>
<dbReference type="GO" id="GO:0003934">
    <property type="term" value="F:GTP cyclohydrolase I activity"/>
    <property type="evidence" value="ECO:0007669"/>
    <property type="project" value="UniProtKB-EC"/>
</dbReference>
<proteinExistence type="predicted"/>
<organism evidence="5">
    <name type="scientific">marine sediment metagenome</name>
    <dbReference type="NCBI Taxonomy" id="412755"/>
    <lineage>
        <taxon>unclassified sequences</taxon>
        <taxon>metagenomes</taxon>
        <taxon>ecological metagenomes</taxon>
    </lineage>
</organism>
<dbReference type="InterPro" id="IPR043133">
    <property type="entry name" value="GTP-CH-I_C/QueF"/>
</dbReference>
<dbReference type="AlphaFoldDB" id="X0YTI1"/>
<evidence type="ECO:0000256" key="3">
    <source>
        <dbReference type="ARBA" id="ARBA00022801"/>
    </source>
</evidence>
<sequence>RQLAECILEAVDADGVGVVLEAEHLCLSMRGAQKPGTRVVTVAVRGPFRKGTFARSEFLALVQGR</sequence>
<comment type="caution">
    <text evidence="5">The sequence shown here is derived from an EMBL/GenBank/DDBJ whole genome shotgun (WGS) entry which is preliminary data.</text>
</comment>
<dbReference type="GO" id="GO:0006729">
    <property type="term" value="P:tetrahydrobiopterin biosynthetic process"/>
    <property type="evidence" value="ECO:0007669"/>
    <property type="project" value="TreeGrafter"/>
</dbReference>
<dbReference type="UniPathway" id="UPA00848">
    <property type="reaction ID" value="UER00151"/>
</dbReference>
<evidence type="ECO:0000256" key="2">
    <source>
        <dbReference type="ARBA" id="ARBA00012715"/>
    </source>
</evidence>
<dbReference type="GO" id="GO:0005737">
    <property type="term" value="C:cytoplasm"/>
    <property type="evidence" value="ECO:0007669"/>
    <property type="project" value="TreeGrafter"/>
</dbReference>